<name>A0AB34IUU4_PRYPA</name>
<comment type="caution">
    <text evidence="2">The sequence shown here is derived from an EMBL/GenBank/DDBJ whole genome shotgun (WGS) entry which is preliminary data.</text>
</comment>
<accession>A0AB34IUU4</accession>
<feature type="region of interest" description="Disordered" evidence="1">
    <location>
        <begin position="46"/>
        <end position="80"/>
    </location>
</feature>
<keyword evidence="3" id="KW-1185">Reference proteome</keyword>
<protein>
    <submittedName>
        <fullName evidence="2">Uncharacterized protein</fullName>
    </submittedName>
</protein>
<dbReference type="Proteomes" id="UP001515480">
    <property type="component" value="Unassembled WGS sequence"/>
</dbReference>
<evidence type="ECO:0000256" key="1">
    <source>
        <dbReference type="SAM" id="MobiDB-lite"/>
    </source>
</evidence>
<feature type="compositionally biased region" description="Basic and acidic residues" evidence="1">
    <location>
        <begin position="50"/>
        <end position="66"/>
    </location>
</feature>
<dbReference type="AlphaFoldDB" id="A0AB34IUU4"/>
<dbReference type="EMBL" id="JBGBPQ010000017">
    <property type="protein sequence ID" value="KAL1507700.1"/>
    <property type="molecule type" value="Genomic_DNA"/>
</dbReference>
<organism evidence="2 3">
    <name type="scientific">Prymnesium parvum</name>
    <name type="common">Toxic golden alga</name>
    <dbReference type="NCBI Taxonomy" id="97485"/>
    <lineage>
        <taxon>Eukaryota</taxon>
        <taxon>Haptista</taxon>
        <taxon>Haptophyta</taxon>
        <taxon>Prymnesiophyceae</taxon>
        <taxon>Prymnesiales</taxon>
        <taxon>Prymnesiaceae</taxon>
        <taxon>Prymnesium</taxon>
    </lineage>
</organism>
<evidence type="ECO:0000313" key="3">
    <source>
        <dbReference type="Proteomes" id="UP001515480"/>
    </source>
</evidence>
<proteinExistence type="predicted"/>
<feature type="compositionally biased region" description="Basic residues" evidence="1">
    <location>
        <begin position="67"/>
        <end position="80"/>
    </location>
</feature>
<gene>
    <name evidence="2" type="ORF">AB1Y20_007313</name>
</gene>
<sequence length="93" mass="10563">MERAQEREDEAEEMDYSALLTGRISSAQLHALGPITGDRAYAIVKGRHDKKQEESDKAKEAKDARKLGPRKRGRPTLHWRQRAKAFSLIQSCS</sequence>
<evidence type="ECO:0000313" key="2">
    <source>
        <dbReference type="EMBL" id="KAL1507700.1"/>
    </source>
</evidence>
<reference evidence="2 3" key="1">
    <citation type="journal article" date="2024" name="Science">
        <title>Giant polyketide synthase enzymes in the biosynthesis of giant marine polyether toxins.</title>
        <authorList>
            <person name="Fallon T.R."/>
            <person name="Shende V.V."/>
            <person name="Wierzbicki I.H."/>
            <person name="Pendleton A.L."/>
            <person name="Watervoot N.F."/>
            <person name="Auber R.P."/>
            <person name="Gonzalez D.J."/>
            <person name="Wisecaver J.H."/>
            <person name="Moore B.S."/>
        </authorList>
    </citation>
    <scope>NUCLEOTIDE SEQUENCE [LARGE SCALE GENOMIC DNA]</scope>
    <source>
        <strain evidence="2 3">12B1</strain>
    </source>
</reference>